<evidence type="ECO:0008006" key="2">
    <source>
        <dbReference type="Google" id="ProtNLM"/>
    </source>
</evidence>
<gene>
    <name evidence="1" type="ORF">BDV24DRAFT_136220</name>
</gene>
<protein>
    <recommendedName>
        <fullName evidence="2">tRNA dimethylallyltransferase</fullName>
    </recommendedName>
</protein>
<dbReference type="Proteomes" id="UP000325558">
    <property type="component" value="Unassembled WGS sequence"/>
</dbReference>
<dbReference type="AlphaFoldDB" id="A0A5N6Y6H2"/>
<sequence>MSPFLRYPLFARLFARRSPIMEPLIAIVGATGTGKSKVGYRTTDHIGILIANDCR</sequence>
<evidence type="ECO:0000313" key="1">
    <source>
        <dbReference type="EMBL" id="KAE8339330.1"/>
    </source>
</evidence>
<dbReference type="OrthoDB" id="775260at2759"/>
<organism evidence="1">
    <name type="scientific">Aspergillus arachidicola</name>
    <dbReference type="NCBI Taxonomy" id="656916"/>
    <lineage>
        <taxon>Eukaryota</taxon>
        <taxon>Fungi</taxon>
        <taxon>Dikarya</taxon>
        <taxon>Ascomycota</taxon>
        <taxon>Pezizomycotina</taxon>
        <taxon>Eurotiomycetes</taxon>
        <taxon>Eurotiomycetidae</taxon>
        <taxon>Eurotiales</taxon>
        <taxon>Aspergillaceae</taxon>
        <taxon>Aspergillus</taxon>
        <taxon>Aspergillus subgen. Circumdati</taxon>
    </lineage>
</organism>
<reference evidence="1" key="1">
    <citation type="submission" date="2019-04" db="EMBL/GenBank/DDBJ databases">
        <title>Friends and foes A comparative genomics study of 23 Aspergillus species from section Flavi.</title>
        <authorList>
            <consortium name="DOE Joint Genome Institute"/>
            <person name="Kjaerbolling I."/>
            <person name="Vesth T."/>
            <person name="Frisvad J.C."/>
            <person name="Nybo J.L."/>
            <person name="Theobald S."/>
            <person name="Kildgaard S."/>
            <person name="Isbrandt T."/>
            <person name="Kuo A."/>
            <person name="Sato A."/>
            <person name="Lyhne E.K."/>
            <person name="Kogle M.E."/>
            <person name="Wiebenga A."/>
            <person name="Kun R.S."/>
            <person name="Lubbers R.J."/>
            <person name="Makela M.R."/>
            <person name="Barry K."/>
            <person name="Chovatia M."/>
            <person name="Clum A."/>
            <person name="Daum C."/>
            <person name="Haridas S."/>
            <person name="He G."/>
            <person name="LaButti K."/>
            <person name="Lipzen A."/>
            <person name="Mondo S."/>
            <person name="Riley R."/>
            <person name="Salamov A."/>
            <person name="Simmons B.A."/>
            <person name="Magnuson J.K."/>
            <person name="Henrissat B."/>
            <person name="Mortensen U.H."/>
            <person name="Larsen T.O."/>
            <person name="Devries R.P."/>
            <person name="Grigoriev I.V."/>
            <person name="Machida M."/>
            <person name="Baker S.E."/>
            <person name="Andersen M.R."/>
        </authorList>
    </citation>
    <scope>NUCLEOTIDE SEQUENCE</scope>
    <source>
        <strain evidence="1">CBS 117612</strain>
    </source>
</reference>
<dbReference type="EMBL" id="ML737158">
    <property type="protein sequence ID" value="KAE8339330.1"/>
    <property type="molecule type" value="Genomic_DNA"/>
</dbReference>
<name>A0A5N6Y6H2_9EURO</name>
<accession>A0A5N6Y6H2</accession>
<proteinExistence type="predicted"/>